<protein>
    <recommendedName>
        <fullName evidence="3">NifU family protein</fullName>
    </recommendedName>
</protein>
<evidence type="ECO:0000313" key="2">
    <source>
        <dbReference type="Proteomes" id="UP001589647"/>
    </source>
</evidence>
<keyword evidence="2" id="KW-1185">Reference proteome</keyword>
<organism evidence="1 2">
    <name type="scientific">Nonomuraea spiralis</name>
    <dbReference type="NCBI Taxonomy" id="46182"/>
    <lineage>
        <taxon>Bacteria</taxon>
        <taxon>Bacillati</taxon>
        <taxon>Actinomycetota</taxon>
        <taxon>Actinomycetes</taxon>
        <taxon>Streptosporangiales</taxon>
        <taxon>Streptosporangiaceae</taxon>
        <taxon>Nonomuraea</taxon>
    </lineage>
</organism>
<name>A0ABV5IE90_9ACTN</name>
<evidence type="ECO:0000313" key="1">
    <source>
        <dbReference type="EMBL" id="MFB9202413.1"/>
    </source>
</evidence>
<comment type="caution">
    <text evidence="1">The sequence shown here is derived from an EMBL/GenBank/DDBJ whole genome shotgun (WGS) entry which is preliminary data.</text>
</comment>
<evidence type="ECO:0008006" key="3">
    <source>
        <dbReference type="Google" id="ProtNLM"/>
    </source>
</evidence>
<gene>
    <name evidence="1" type="ORF">ACFFV7_14535</name>
</gene>
<dbReference type="Proteomes" id="UP001589647">
    <property type="component" value="Unassembled WGS sequence"/>
</dbReference>
<dbReference type="RefSeq" id="WP_189651676.1">
    <property type="nucleotide sequence ID" value="NZ_BMRC01000021.1"/>
</dbReference>
<sequence length="139" mass="14954">MSLNARIGRIESLLERAEPPAVELAQALLDLYGEGLTRIMAAADDDLAARLADDDVVAHLLLLHDLHPIDVRTRVEDALRGTGAEVVSVDGDLVRVRLDDGGCCSADAARRAVRDAAPEVERVEIVQPLPKVGTGRWTT</sequence>
<accession>A0ABV5IE90</accession>
<reference evidence="1 2" key="1">
    <citation type="submission" date="2024-09" db="EMBL/GenBank/DDBJ databases">
        <authorList>
            <person name="Sun Q."/>
            <person name="Mori K."/>
        </authorList>
    </citation>
    <scope>NUCLEOTIDE SEQUENCE [LARGE SCALE GENOMIC DNA]</scope>
    <source>
        <strain evidence="1 2">CCM 3426</strain>
    </source>
</reference>
<dbReference type="EMBL" id="JBHMEI010000007">
    <property type="protein sequence ID" value="MFB9202413.1"/>
    <property type="molecule type" value="Genomic_DNA"/>
</dbReference>
<proteinExistence type="predicted"/>